<organism evidence="3 4">
    <name type="scientific">Macleaya cordata</name>
    <name type="common">Five-seeded plume-poppy</name>
    <name type="synonym">Bocconia cordata</name>
    <dbReference type="NCBI Taxonomy" id="56857"/>
    <lineage>
        <taxon>Eukaryota</taxon>
        <taxon>Viridiplantae</taxon>
        <taxon>Streptophyta</taxon>
        <taxon>Embryophyta</taxon>
        <taxon>Tracheophyta</taxon>
        <taxon>Spermatophyta</taxon>
        <taxon>Magnoliopsida</taxon>
        <taxon>Ranunculales</taxon>
        <taxon>Papaveraceae</taxon>
        <taxon>Papaveroideae</taxon>
        <taxon>Macleaya</taxon>
    </lineage>
</organism>
<gene>
    <name evidence="3" type="ORF">BVC80_9101g248</name>
</gene>
<comment type="caution">
    <text evidence="3">The sequence shown here is derived from an EMBL/GenBank/DDBJ whole genome shotgun (WGS) entry which is preliminary data.</text>
</comment>
<reference evidence="3 4" key="1">
    <citation type="journal article" date="2017" name="Mol. Plant">
        <title>The Genome of Medicinal Plant Macleaya cordata Provides New Insights into Benzylisoquinoline Alkaloids Metabolism.</title>
        <authorList>
            <person name="Liu X."/>
            <person name="Liu Y."/>
            <person name="Huang P."/>
            <person name="Ma Y."/>
            <person name="Qing Z."/>
            <person name="Tang Q."/>
            <person name="Cao H."/>
            <person name="Cheng P."/>
            <person name="Zheng Y."/>
            <person name="Yuan Z."/>
            <person name="Zhou Y."/>
            <person name="Liu J."/>
            <person name="Tang Z."/>
            <person name="Zhuo Y."/>
            <person name="Zhang Y."/>
            <person name="Yu L."/>
            <person name="Huang J."/>
            <person name="Yang P."/>
            <person name="Peng Q."/>
            <person name="Zhang J."/>
            <person name="Jiang W."/>
            <person name="Zhang Z."/>
            <person name="Lin K."/>
            <person name="Ro D.K."/>
            <person name="Chen X."/>
            <person name="Xiong X."/>
            <person name="Shang Y."/>
            <person name="Huang S."/>
            <person name="Zeng J."/>
        </authorList>
    </citation>
    <scope>NUCLEOTIDE SEQUENCE [LARGE SCALE GENOMIC DNA]</scope>
    <source>
        <strain evidence="4">cv. BLH2017</strain>
        <tissue evidence="3">Root</tissue>
    </source>
</reference>
<dbReference type="SUPFAM" id="SSF57850">
    <property type="entry name" value="RING/U-box"/>
    <property type="match status" value="1"/>
</dbReference>
<name>A0A200QGT2_MACCD</name>
<dbReference type="InterPro" id="IPR001841">
    <property type="entry name" value="Znf_RING"/>
</dbReference>
<evidence type="ECO:0000256" key="1">
    <source>
        <dbReference type="PROSITE-ProRule" id="PRU00175"/>
    </source>
</evidence>
<evidence type="ECO:0000313" key="3">
    <source>
        <dbReference type="EMBL" id="OVA09710.1"/>
    </source>
</evidence>
<proteinExistence type="predicted"/>
<keyword evidence="1" id="KW-0863">Zinc-finger</keyword>
<dbReference type="InterPro" id="IPR013083">
    <property type="entry name" value="Znf_RING/FYVE/PHD"/>
</dbReference>
<dbReference type="Gene3D" id="3.30.40.10">
    <property type="entry name" value="Zinc/RING finger domain, C3HC4 (zinc finger)"/>
    <property type="match status" value="1"/>
</dbReference>
<dbReference type="EMBL" id="MVGT01002051">
    <property type="protein sequence ID" value="OVA09710.1"/>
    <property type="molecule type" value="Genomic_DNA"/>
</dbReference>
<keyword evidence="1" id="KW-0479">Metal-binding</keyword>
<keyword evidence="4" id="KW-1185">Reference proteome</keyword>
<evidence type="ECO:0000313" key="4">
    <source>
        <dbReference type="Proteomes" id="UP000195402"/>
    </source>
</evidence>
<dbReference type="AlphaFoldDB" id="A0A200QGT2"/>
<dbReference type="GO" id="GO:0008270">
    <property type="term" value="F:zinc ion binding"/>
    <property type="evidence" value="ECO:0007669"/>
    <property type="project" value="UniProtKB-KW"/>
</dbReference>
<evidence type="ECO:0000259" key="2">
    <source>
        <dbReference type="PROSITE" id="PS50089"/>
    </source>
</evidence>
<dbReference type="Proteomes" id="UP000195402">
    <property type="component" value="Unassembled WGS sequence"/>
</dbReference>
<accession>A0A200QGT2</accession>
<feature type="domain" description="RING-type" evidence="2">
    <location>
        <begin position="208"/>
        <end position="250"/>
    </location>
</feature>
<sequence>MESRGVDSRAHVWVCAERVIGSEKLKNFSTTRRRTGFEGAAVGLIEIHLNQRYEKQKRWWTKEGVILDNTLIEEKVTRSDEVMRVVDDLHIFLFKQSCESNVSCVLSALGLDDPYRYPRRLYESLKNRISSFVVDEATHGVIDRGIKSLAVVVDVEIVMVEEVDDEDLVVVVTSRRRGGKGKGKAVIRRVYEKERLILEKEENKECCCGFCKKGFDEEEEEEKVVRVPCSHVLHVECLARQMKVTYICPVPGCGEVIG</sequence>
<protein>
    <submittedName>
        <fullName evidence="3">Zinc finger protein</fullName>
    </submittedName>
</protein>
<keyword evidence="1" id="KW-0862">Zinc</keyword>
<dbReference type="InParanoid" id="A0A200QGT2"/>
<dbReference type="PROSITE" id="PS50089">
    <property type="entry name" value="ZF_RING_2"/>
    <property type="match status" value="1"/>
</dbReference>